<evidence type="ECO:0000256" key="1">
    <source>
        <dbReference type="SAM" id="MobiDB-lite"/>
    </source>
</evidence>
<accession>A0A450TLG4</accession>
<evidence type="ECO:0000313" key="2">
    <source>
        <dbReference type="EMBL" id="VFJ68583.1"/>
    </source>
</evidence>
<protein>
    <submittedName>
        <fullName evidence="2">Uncharacterized protein</fullName>
    </submittedName>
</protein>
<dbReference type="AlphaFoldDB" id="A0A450TLG4"/>
<feature type="region of interest" description="Disordered" evidence="1">
    <location>
        <begin position="35"/>
        <end position="57"/>
    </location>
</feature>
<organism evidence="2">
    <name type="scientific">Candidatus Kentrum sp. FW</name>
    <dbReference type="NCBI Taxonomy" id="2126338"/>
    <lineage>
        <taxon>Bacteria</taxon>
        <taxon>Pseudomonadati</taxon>
        <taxon>Pseudomonadota</taxon>
        <taxon>Gammaproteobacteria</taxon>
        <taxon>Candidatus Kentrum</taxon>
    </lineage>
</organism>
<proteinExistence type="predicted"/>
<reference evidence="2" key="1">
    <citation type="submission" date="2019-02" db="EMBL/GenBank/DDBJ databases">
        <authorList>
            <person name="Gruber-Vodicka R. H."/>
            <person name="Seah K. B. B."/>
        </authorList>
    </citation>
    <scope>NUCLEOTIDE SEQUENCE</scope>
    <source>
        <strain evidence="2">BECK_BZ131</strain>
    </source>
</reference>
<dbReference type="EMBL" id="CAADFE010000015">
    <property type="protein sequence ID" value="VFJ68583.1"/>
    <property type="molecule type" value="Genomic_DNA"/>
</dbReference>
<name>A0A450TLG4_9GAMM</name>
<sequence>MMKKFEWTMVNALALSVLAFVGIYNTFIANRDDPFTEEDNSHESVSSTISDDRNKQFIPDDRNDQVIYSEPEKSISIDTSHGKVVLINFTEYFHSKASVTEYLNQPGKQGLQLELIPKGSFKGNILAYAYGDKGKICPENKFCYENRGRGVKRCASYQFDVRIPQADSPGSRGPFDLFAPLGSFNPLNPFGLFGPQRSSCFEGVADLDPDVGKFSFTGGRKINAWIHLPSNKVNKLELTFSKIP</sequence>
<gene>
    <name evidence="2" type="ORF">BECKFW1821C_GA0114237_101510</name>
</gene>